<dbReference type="EMBL" id="KI964553">
    <property type="protein sequence ID" value="EUC37222.1"/>
    <property type="molecule type" value="Genomic_DNA"/>
</dbReference>
<feature type="compositionally biased region" description="Basic and acidic residues" evidence="1">
    <location>
        <begin position="43"/>
        <end position="53"/>
    </location>
</feature>
<sequence length="53" mass="5790">MNSRPVCRNKKTYIRLLIGATPESTAQTTGQRHINQLPAAATTEERPPTAKGI</sequence>
<organism evidence="2 3">
    <name type="scientific">Cochliobolus carbonum (strain 26-R-13)</name>
    <name type="common">Maize leaf spot fungus</name>
    <name type="synonym">Bipolaris zeicola</name>
    <dbReference type="NCBI Taxonomy" id="930089"/>
    <lineage>
        <taxon>Eukaryota</taxon>
        <taxon>Fungi</taxon>
        <taxon>Dikarya</taxon>
        <taxon>Ascomycota</taxon>
        <taxon>Pezizomycotina</taxon>
        <taxon>Dothideomycetes</taxon>
        <taxon>Pleosporomycetidae</taxon>
        <taxon>Pleosporales</taxon>
        <taxon>Pleosporineae</taxon>
        <taxon>Pleosporaceae</taxon>
        <taxon>Bipolaris</taxon>
    </lineage>
</organism>
<protein>
    <submittedName>
        <fullName evidence="2">Uncharacterized protein</fullName>
    </submittedName>
</protein>
<evidence type="ECO:0000256" key="1">
    <source>
        <dbReference type="SAM" id="MobiDB-lite"/>
    </source>
</evidence>
<dbReference type="KEGG" id="bze:COCCADRAFT_86220"/>
<feature type="region of interest" description="Disordered" evidence="1">
    <location>
        <begin position="24"/>
        <end position="53"/>
    </location>
</feature>
<keyword evidence="3" id="KW-1185">Reference proteome</keyword>
<dbReference type="RefSeq" id="XP_007708471.1">
    <property type="nucleotide sequence ID" value="XM_007710281.1"/>
</dbReference>
<reference evidence="2 3" key="1">
    <citation type="journal article" date="2013" name="PLoS Genet.">
        <title>Comparative genome structure, secondary metabolite, and effector coding capacity across Cochliobolus pathogens.</title>
        <authorList>
            <person name="Condon B.J."/>
            <person name="Leng Y."/>
            <person name="Wu D."/>
            <person name="Bushley K.E."/>
            <person name="Ohm R.A."/>
            <person name="Otillar R."/>
            <person name="Martin J."/>
            <person name="Schackwitz W."/>
            <person name="Grimwood J."/>
            <person name="MohdZainudin N."/>
            <person name="Xue C."/>
            <person name="Wang R."/>
            <person name="Manning V.A."/>
            <person name="Dhillon B."/>
            <person name="Tu Z.J."/>
            <person name="Steffenson B.J."/>
            <person name="Salamov A."/>
            <person name="Sun H."/>
            <person name="Lowry S."/>
            <person name="LaButti K."/>
            <person name="Han J."/>
            <person name="Copeland A."/>
            <person name="Lindquist E."/>
            <person name="Barry K."/>
            <person name="Schmutz J."/>
            <person name="Baker S.E."/>
            <person name="Ciuffetti L.M."/>
            <person name="Grigoriev I.V."/>
            <person name="Zhong S."/>
            <person name="Turgeon B.G."/>
        </authorList>
    </citation>
    <scope>NUCLEOTIDE SEQUENCE [LARGE SCALE GENOMIC DNA]</scope>
    <source>
        <strain evidence="2 3">26-R-13</strain>
    </source>
</reference>
<accession>W6YCE8</accession>
<evidence type="ECO:0000313" key="3">
    <source>
        <dbReference type="Proteomes" id="UP000053841"/>
    </source>
</evidence>
<proteinExistence type="predicted"/>
<dbReference type="GeneID" id="19152105"/>
<dbReference type="AlphaFoldDB" id="W6YCE8"/>
<name>W6YCE8_COCC2</name>
<dbReference type="HOGENOM" id="CLU_3068520_0_0_1"/>
<dbReference type="Proteomes" id="UP000053841">
    <property type="component" value="Unassembled WGS sequence"/>
</dbReference>
<evidence type="ECO:0000313" key="2">
    <source>
        <dbReference type="EMBL" id="EUC37222.1"/>
    </source>
</evidence>
<feature type="compositionally biased region" description="Polar residues" evidence="1">
    <location>
        <begin position="24"/>
        <end position="34"/>
    </location>
</feature>
<gene>
    <name evidence="2" type="ORF">COCCADRAFT_86220</name>
</gene>
<dbReference type="OrthoDB" id="10342255at2759"/>